<dbReference type="RefSeq" id="WP_160954049.1">
    <property type="nucleotide sequence ID" value="NZ_WWEQ01000064.1"/>
</dbReference>
<feature type="transmembrane region" description="Helical" evidence="2">
    <location>
        <begin position="53"/>
        <end position="70"/>
    </location>
</feature>
<gene>
    <name evidence="3" type="ORF">GSY69_11865</name>
</gene>
<dbReference type="Proteomes" id="UP000469215">
    <property type="component" value="Unassembled WGS sequence"/>
</dbReference>
<dbReference type="PANTHER" id="PTHR41282:SF1">
    <property type="entry name" value="CONSERVED TRANSMEMBRANE PROTEIN-RELATED"/>
    <property type="match status" value="1"/>
</dbReference>
<name>A0A6N9H9B9_9MICO</name>
<keyword evidence="2" id="KW-0472">Membrane</keyword>
<evidence type="ECO:0000256" key="1">
    <source>
        <dbReference type="SAM" id="MobiDB-lite"/>
    </source>
</evidence>
<dbReference type="PANTHER" id="PTHR41282">
    <property type="entry name" value="CONSERVED TRANSMEMBRANE PROTEIN-RELATED"/>
    <property type="match status" value="1"/>
</dbReference>
<feature type="transmembrane region" description="Helical" evidence="2">
    <location>
        <begin position="191"/>
        <end position="216"/>
    </location>
</feature>
<evidence type="ECO:0008006" key="5">
    <source>
        <dbReference type="Google" id="ProtNLM"/>
    </source>
</evidence>
<comment type="caution">
    <text evidence="3">The sequence shown here is derived from an EMBL/GenBank/DDBJ whole genome shotgun (WGS) entry which is preliminary data.</text>
</comment>
<accession>A0A6N9H9B9</accession>
<evidence type="ECO:0000256" key="2">
    <source>
        <dbReference type="SAM" id="Phobius"/>
    </source>
</evidence>
<protein>
    <recommendedName>
        <fullName evidence="5">Bax inhibitor-1/YccA family protein</fullName>
    </recommendedName>
</protein>
<dbReference type="EMBL" id="WWEQ01000064">
    <property type="protein sequence ID" value="MYM20637.1"/>
    <property type="molecule type" value="Genomic_DNA"/>
</dbReference>
<organism evidence="3 4">
    <name type="scientific">Brevibacterium rongguiense</name>
    <dbReference type="NCBI Taxonomy" id="2695267"/>
    <lineage>
        <taxon>Bacteria</taxon>
        <taxon>Bacillati</taxon>
        <taxon>Actinomycetota</taxon>
        <taxon>Actinomycetes</taxon>
        <taxon>Micrococcales</taxon>
        <taxon>Brevibacteriaceae</taxon>
        <taxon>Brevibacterium</taxon>
    </lineage>
</organism>
<feature type="transmembrane region" description="Helical" evidence="2">
    <location>
        <begin position="237"/>
        <end position="254"/>
    </location>
</feature>
<evidence type="ECO:0000313" key="4">
    <source>
        <dbReference type="Proteomes" id="UP000469215"/>
    </source>
</evidence>
<feature type="region of interest" description="Disordered" evidence="1">
    <location>
        <begin position="1"/>
        <end position="20"/>
    </location>
</feature>
<reference evidence="3 4" key="1">
    <citation type="submission" date="2020-01" db="EMBL/GenBank/DDBJ databases">
        <authorList>
            <person name="Deng T."/>
        </authorList>
    </citation>
    <scope>NUCLEOTIDE SEQUENCE [LARGE SCALE GENOMIC DNA]</scope>
    <source>
        <strain evidence="3 4">5221</strain>
    </source>
</reference>
<dbReference type="Pfam" id="PF12811">
    <property type="entry name" value="BaxI_1"/>
    <property type="match status" value="1"/>
</dbReference>
<feature type="transmembrane region" description="Helical" evidence="2">
    <location>
        <begin position="127"/>
        <end position="149"/>
    </location>
</feature>
<feature type="transmembrane region" description="Helical" evidence="2">
    <location>
        <begin position="161"/>
        <end position="185"/>
    </location>
</feature>
<dbReference type="AlphaFoldDB" id="A0A6N9H9B9"/>
<keyword evidence="4" id="KW-1185">Reference proteome</keyword>
<keyword evidence="2" id="KW-0812">Transmembrane</keyword>
<keyword evidence="2" id="KW-1133">Transmembrane helix</keyword>
<evidence type="ECO:0000313" key="3">
    <source>
        <dbReference type="EMBL" id="MYM20637.1"/>
    </source>
</evidence>
<proteinExistence type="predicted"/>
<dbReference type="InterPro" id="IPR010539">
    <property type="entry name" value="BaxI_1-like"/>
</dbReference>
<sequence>MSNPMMRRSLNEGTKAGQQLQTPSADQLNAMYMAPSAQPQRPVDERVMTYDDVFMKSLLCFAVLLVGAAVGWFAPILTLPAVLGGLVLGLVNAFKKEPSPGLILAYAAVEGVALGGISRAFEGLYNGIVMQAILATLCVFGVMFALFKAKIVRNSPKLMKFLLIAVGGYAIFSLISFGITLVTGFNMRSDVHVSLFGMSFPIGVLISGIAIVLAALTLITDFDMVEQGVRNRIPERYSWLCAFSLMTTLVWLYIEILRLLSYLRSN</sequence>